<dbReference type="Pfam" id="PF03413">
    <property type="entry name" value="PepSY"/>
    <property type="match status" value="1"/>
</dbReference>
<name>A0A2T4Z9U4_9BACL</name>
<dbReference type="AlphaFoldDB" id="A0A2T4Z9U4"/>
<evidence type="ECO:0000259" key="4">
    <source>
        <dbReference type="Pfam" id="PF20769"/>
    </source>
</evidence>
<organism evidence="5 6">
    <name type="scientific">Desmospora activa DSM 45169</name>
    <dbReference type="NCBI Taxonomy" id="1121389"/>
    <lineage>
        <taxon>Bacteria</taxon>
        <taxon>Bacillati</taxon>
        <taxon>Bacillota</taxon>
        <taxon>Bacilli</taxon>
        <taxon>Bacillales</taxon>
        <taxon>Thermoactinomycetaceae</taxon>
        <taxon>Desmospora</taxon>
    </lineage>
</organism>
<dbReference type="InterPro" id="IPR025711">
    <property type="entry name" value="PepSY"/>
</dbReference>
<gene>
    <name evidence="5" type="ORF">C8J48_1244</name>
</gene>
<accession>A0A2T4Z9U4</accession>
<comment type="caution">
    <text evidence="5">The sequence shown here is derived from an EMBL/GenBank/DDBJ whole genome shotgun (WGS) entry which is preliminary data.</text>
</comment>
<evidence type="ECO:0000313" key="5">
    <source>
        <dbReference type="EMBL" id="PTM58657.1"/>
    </source>
</evidence>
<dbReference type="InterPro" id="IPR014239">
    <property type="entry name" value="YpeB_PepSY1-2"/>
</dbReference>
<dbReference type="Pfam" id="PF20769">
    <property type="entry name" value="YPEB_N"/>
    <property type="match status" value="1"/>
</dbReference>
<evidence type="ECO:0000259" key="3">
    <source>
        <dbReference type="Pfam" id="PF14620"/>
    </source>
</evidence>
<evidence type="ECO:0000313" key="6">
    <source>
        <dbReference type="Proteomes" id="UP000241639"/>
    </source>
</evidence>
<reference evidence="5 6" key="1">
    <citation type="submission" date="2018-04" db="EMBL/GenBank/DDBJ databases">
        <title>Genomic Encyclopedia of Archaeal and Bacterial Type Strains, Phase II (KMG-II): from individual species to whole genera.</title>
        <authorList>
            <person name="Goeker M."/>
        </authorList>
    </citation>
    <scope>NUCLEOTIDE SEQUENCE [LARGE SCALE GENOMIC DNA]</scope>
    <source>
        <strain evidence="5 6">DSM 45169</strain>
    </source>
</reference>
<dbReference type="Proteomes" id="UP000241639">
    <property type="component" value="Unassembled WGS sequence"/>
</dbReference>
<protein>
    <submittedName>
        <fullName evidence="5">Spore germination protein</fullName>
    </submittedName>
</protein>
<evidence type="ECO:0000259" key="2">
    <source>
        <dbReference type="Pfam" id="PF03413"/>
    </source>
</evidence>
<dbReference type="Pfam" id="PF14620">
    <property type="entry name" value="YPEB_PepSY1-2"/>
    <property type="match status" value="1"/>
</dbReference>
<keyword evidence="1" id="KW-0472">Membrane</keyword>
<feature type="domain" description="Sporulation protein YpeB N-terminal" evidence="4">
    <location>
        <begin position="31"/>
        <end position="165"/>
    </location>
</feature>
<keyword evidence="1" id="KW-0812">Transmembrane</keyword>
<keyword evidence="6" id="KW-1185">Reference proteome</keyword>
<evidence type="ECO:0000256" key="1">
    <source>
        <dbReference type="SAM" id="Phobius"/>
    </source>
</evidence>
<sequence>MYRRIAAVLFPVALVAIIGLGFWGYQENQDKNSLLIKSENQYQRAFHDLNFHMDKLQDELGKALALNTRRQLSTCMTNVWRLSYSAQNDIGQLPLTLIPFDKTEDFLTNVGNFTYRVGVRDLDREPLTEKEYKTLRTLYKRANTVQHDLQKVQNQVLTKHLRWMDVEMAMASEDKKMDNSIIDGFKQVDKLSEGLDEIDWGPTMNNAKAAQRNRYTKLKGKMATPEDAKEKVADILDLSETKGMDVVKNRKGDYETYSVRAKRGNRESHFDLTTTGNYVVWMMNDRTVKKRKLKLEEAQAKGIEFLDQLGYPQMEATAYDDVGNTASFTFMRKQDKALIYPETLVVKVAMDNGEVLGYQAENYVFNFKEKRNTKPTISEADARKNVNPRLKVKESRLAVILNDDGQETLCYEFMGNLGKSPYRVFINAQNGEEEKVEKIKEADQNRL</sequence>
<dbReference type="EMBL" id="PZZP01000001">
    <property type="protein sequence ID" value="PTM58657.1"/>
    <property type="molecule type" value="Genomic_DNA"/>
</dbReference>
<feature type="domain" description="Sporulation protein YpeB PepSY1 and PepSY2" evidence="3">
    <location>
        <begin position="183"/>
        <end position="372"/>
    </location>
</feature>
<dbReference type="GO" id="GO:0009847">
    <property type="term" value="P:spore germination"/>
    <property type="evidence" value="ECO:0007669"/>
    <property type="project" value="InterPro"/>
</dbReference>
<dbReference type="NCBIfam" id="TIGR02889">
    <property type="entry name" value="spore_YpeB"/>
    <property type="match status" value="1"/>
</dbReference>
<proteinExistence type="predicted"/>
<keyword evidence="1" id="KW-1133">Transmembrane helix</keyword>
<dbReference type="RefSeq" id="WP_170105215.1">
    <property type="nucleotide sequence ID" value="NZ_PZZP01000001.1"/>
</dbReference>
<feature type="transmembrane region" description="Helical" evidence="1">
    <location>
        <begin position="7"/>
        <end position="25"/>
    </location>
</feature>
<feature type="domain" description="PepSY" evidence="2">
    <location>
        <begin position="377"/>
        <end position="437"/>
    </location>
</feature>
<dbReference type="InterPro" id="IPR048402">
    <property type="entry name" value="YpeB_N"/>
</dbReference>